<feature type="region of interest" description="Disordered" evidence="2">
    <location>
        <begin position="149"/>
        <end position="182"/>
    </location>
</feature>
<dbReference type="InterPro" id="IPR005646">
    <property type="entry name" value="FapA"/>
</dbReference>
<proteinExistence type="predicted"/>
<evidence type="ECO:0000256" key="2">
    <source>
        <dbReference type="SAM" id="MobiDB-lite"/>
    </source>
</evidence>
<feature type="coiled-coil region" evidence="1">
    <location>
        <begin position="607"/>
        <end position="655"/>
    </location>
</feature>
<evidence type="ECO:0000313" key="5">
    <source>
        <dbReference type="Proteomes" id="UP001209681"/>
    </source>
</evidence>
<evidence type="ECO:0000256" key="1">
    <source>
        <dbReference type="SAM" id="Coils"/>
    </source>
</evidence>
<accession>A0ABT3N5X5</accession>
<sequence>MTAACSHCGNTMALPVTAIPIVLKMALHSGDITSDAIEKIMAQWKEQRISDPRSDILEILKNHTGMTVDKIKKLDKARSIWLQRNREKRLAAAILHLQWIQQPTLDQALEIQKTIFRTKGISPPLGDILVQQGHLRAQQLEAVLNALSKCDQPSPKPSADSLPDASTSPPATDPVCEEPTLNPAPQTIIHQENQTESTPASELDAFLRLQISDNAMEAFIQAVHPLPAATSAEDIFLWVQAKGVVTGLVDISLVDGFIRFENIRQSQFKIATGKIPREGKDGRVTFHFPSDFLSSGAMLSDDGRIDFRERGTIPHVPQGSLLAEKQPAVKGSNGVDVFGHLIMVPEVKDPVIKAGTGVYTSDDKLKIYAKIDGQPTLRASGEISVMDEILVKGDVGYETGHIQYQGKVRITGKIPAGFRVEAFHVTAESLDGGIIAAKGDVIITNGITEGEVQTEGDVRARFINKSKIRTLANVTVASEIIDADIACSGGCNIRSGKIIASTIAARQGIEAGSIGTEISDPSTLYIGVDLPLQEGLDQIETEIETRNESLRQKKKIPVELEEENKNLMALITQTAQIQDRSGLKLKLIQQKKFEDAETTATEAPALIKTLEQTMKAAEKRLSELFQRQESIDEEHKTATEEIRLAEKGLEEKQQEKKALQEWAAQRTPIALLRVNQTAYAGTRIIGRKAQATLKEACSRVMVREVELQGPDGKEYVIRIIR</sequence>
<feature type="domain" description="Flagellar Assembly Protein A N-terminal region" evidence="3">
    <location>
        <begin position="208"/>
        <end position="377"/>
    </location>
</feature>
<keyword evidence="1" id="KW-0175">Coiled coil</keyword>
<dbReference type="PANTHER" id="PTHR38032">
    <property type="entry name" value="POLYMERASE-RELATED"/>
    <property type="match status" value="1"/>
</dbReference>
<dbReference type="EMBL" id="JAPFPW010000002">
    <property type="protein sequence ID" value="MCW7752849.1"/>
    <property type="molecule type" value="Genomic_DNA"/>
</dbReference>
<dbReference type="PANTHER" id="PTHR38032:SF1">
    <property type="entry name" value="RNA-BINDING PROTEIN KHPB N-TERMINAL DOMAIN-CONTAINING PROTEIN"/>
    <property type="match status" value="1"/>
</dbReference>
<comment type="caution">
    <text evidence="4">The sequence shown here is derived from an EMBL/GenBank/DDBJ whole genome shotgun (WGS) entry which is preliminary data.</text>
</comment>
<name>A0ABT3N5X5_9BACT</name>
<dbReference type="Pfam" id="PF20250">
    <property type="entry name" value="FapA_N"/>
    <property type="match status" value="1"/>
</dbReference>
<protein>
    <submittedName>
        <fullName evidence="4">FapA family protein</fullName>
    </submittedName>
</protein>
<dbReference type="Proteomes" id="UP001209681">
    <property type="component" value="Unassembled WGS sequence"/>
</dbReference>
<reference evidence="4 5" key="1">
    <citation type="submission" date="2022-11" db="EMBL/GenBank/DDBJ databases">
        <title>Desulfobotulus tamanensis H1 sp. nov. - anaerobic, alkaliphilic, sulphate reducing bacterium isolated from terrestrial mud volcano.</title>
        <authorList>
            <person name="Frolova A."/>
            <person name="Merkel A.Y."/>
            <person name="Slobodkin A.I."/>
        </authorList>
    </citation>
    <scope>NUCLEOTIDE SEQUENCE [LARGE SCALE GENOMIC DNA]</scope>
    <source>
        <strain evidence="4 5">H1</strain>
    </source>
</reference>
<evidence type="ECO:0000259" key="3">
    <source>
        <dbReference type="Pfam" id="PF20250"/>
    </source>
</evidence>
<evidence type="ECO:0000313" key="4">
    <source>
        <dbReference type="EMBL" id="MCW7752849.1"/>
    </source>
</evidence>
<keyword evidence="5" id="KW-1185">Reference proteome</keyword>
<dbReference type="InterPro" id="IPR046865">
    <property type="entry name" value="FapA_b_solenoid"/>
</dbReference>
<dbReference type="Pfam" id="PF03961">
    <property type="entry name" value="FapA"/>
    <property type="match status" value="1"/>
</dbReference>
<organism evidence="4 5">
    <name type="scientific">Desulfobotulus pelophilus</name>
    <dbReference type="NCBI Taxonomy" id="2823377"/>
    <lineage>
        <taxon>Bacteria</taxon>
        <taxon>Pseudomonadati</taxon>
        <taxon>Thermodesulfobacteriota</taxon>
        <taxon>Desulfobacteria</taxon>
        <taxon>Desulfobacterales</taxon>
        <taxon>Desulfobacteraceae</taxon>
        <taxon>Desulfobotulus</taxon>
    </lineage>
</organism>
<gene>
    <name evidence="4" type="ORF">OOT00_02500</name>
</gene>
<dbReference type="InterPro" id="IPR046866">
    <property type="entry name" value="FapA_N"/>
</dbReference>
<dbReference type="RefSeq" id="WP_265423710.1">
    <property type="nucleotide sequence ID" value="NZ_JAPFPW010000002.1"/>
</dbReference>